<dbReference type="AlphaFoldDB" id="A0AA39SEE4"/>
<name>A0AA39SEE4_ACESA</name>
<protein>
    <recommendedName>
        <fullName evidence="1">Retrotransposon Copia-like N-terminal domain-containing protein</fullName>
    </recommendedName>
</protein>
<comment type="caution">
    <text evidence="2">The sequence shown here is derived from an EMBL/GenBank/DDBJ whole genome shotgun (WGS) entry which is preliminary data.</text>
</comment>
<keyword evidence="3" id="KW-1185">Reference proteome</keyword>
<dbReference type="PANTHER" id="PTHR37610">
    <property type="entry name" value="CCHC-TYPE DOMAIN-CONTAINING PROTEIN"/>
    <property type="match status" value="1"/>
</dbReference>
<feature type="domain" description="Retrotransposon Copia-like N-terminal" evidence="1">
    <location>
        <begin position="21"/>
        <end position="68"/>
    </location>
</feature>
<sequence>MGDGVTKTDIATNQSDSLTLHHFDHPSLVLLSKLLEGNNYGQWSHIMRIALSTKNKLGFINGTINAPAKIDAKFPIWECCNHMIFSWILNSIHSDIAGSVIYAESAIDVWNDLHDRFSQGNDS</sequence>
<evidence type="ECO:0000313" key="2">
    <source>
        <dbReference type="EMBL" id="KAK0590163.1"/>
    </source>
</evidence>
<dbReference type="Pfam" id="PF14244">
    <property type="entry name" value="Retrotran_gag_3"/>
    <property type="match status" value="1"/>
</dbReference>
<reference evidence="2" key="1">
    <citation type="journal article" date="2022" name="Plant J.">
        <title>Strategies of tolerance reflected in two North American maple genomes.</title>
        <authorList>
            <person name="McEvoy S.L."/>
            <person name="Sezen U.U."/>
            <person name="Trouern-Trend A."/>
            <person name="McMahon S.M."/>
            <person name="Schaberg P.G."/>
            <person name="Yang J."/>
            <person name="Wegrzyn J.L."/>
            <person name="Swenson N.G."/>
        </authorList>
    </citation>
    <scope>NUCLEOTIDE SEQUENCE</scope>
    <source>
        <strain evidence="2">NS2018</strain>
    </source>
</reference>
<gene>
    <name evidence="2" type="ORF">LWI29_023378</name>
</gene>
<accession>A0AA39SEE4</accession>
<dbReference type="InterPro" id="IPR029472">
    <property type="entry name" value="Copia-like_N"/>
</dbReference>
<reference evidence="2" key="2">
    <citation type="submission" date="2023-06" db="EMBL/GenBank/DDBJ databases">
        <authorList>
            <person name="Swenson N.G."/>
            <person name="Wegrzyn J.L."/>
            <person name="Mcevoy S.L."/>
        </authorList>
    </citation>
    <scope>NUCLEOTIDE SEQUENCE</scope>
    <source>
        <strain evidence="2">NS2018</strain>
        <tissue evidence="2">Leaf</tissue>
    </source>
</reference>
<dbReference type="Proteomes" id="UP001168877">
    <property type="component" value="Unassembled WGS sequence"/>
</dbReference>
<dbReference type="EMBL" id="JAUESC010000381">
    <property type="protein sequence ID" value="KAK0590163.1"/>
    <property type="molecule type" value="Genomic_DNA"/>
</dbReference>
<dbReference type="PANTHER" id="PTHR37610:SF100">
    <property type="entry name" value="COPIA-LIKE POLYPROTEIN_RETROTRANSPOSON"/>
    <property type="match status" value="1"/>
</dbReference>
<organism evidence="2 3">
    <name type="scientific">Acer saccharum</name>
    <name type="common">Sugar maple</name>
    <dbReference type="NCBI Taxonomy" id="4024"/>
    <lineage>
        <taxon>Eukaryota</taxon>
        <taxon>Viridiplantae</taxon>
        <taxon>Streptophyta</taxon>
        <taxon>Embryophyta</taxon>
        <taxon>Tracheophyta</taxon>
        <taxon>Spermatophyta</taxon>
        <taxon>Magnoliopsida</taxon>
        <taxon>eudicotyledons</taxon>
        <taxon>Gunneridae</taxon>
        <taxon>Pentapetalae</taxon>
        <taxon>rosids</taxon>
        <taxon>malvids</taxon>
        <taxon>Sapindales</taxon>
        <taxon>Sapindaceae</taxon>
        <taxon>Hippocastanoideae</taxon>
        <taxon>Acereae</taxon>
        <taxon>Acer</taxon>
    </lineage>
</organism>
<evidence type="ECO:0000313" key="3">
    <source>
        <dbReference type="Proteomes" id="UP001168877"/>
    </source>
</evidence>
<evidence type="ECO:0000259" key="1">
    <source>
        <dbReference type="Pfam" id="PF14244"/>
    </source>
</evidence>
<proteinExistence type="predicted"/>